<dbReference type="EMBL" id="JALHAP010000062">
    <property type="protein sequence ID" value="MCT4700323.1"/>
    <property type="molecule type" value="Genomic_DNA"/>
</dbReference>
<reference evidence="3" key="1">
    <citation type="submission" date="2022-03" db="EMBL/GenBank/DDBJ databases">
        <title>Proposal of a novel genus Dryocolo and two novel species.</title>
        <authorList>
            <person name="Maddock D.W."/>
            <person name="Brady C.L."/>
            <person name="Denman S."/>
            <person name="Arnold D."/>
        </authorList>
    </citation>
    <scope>NUCLEOTIDE SEQUENCE</scope>
    <source>
        <strain evidence="3">H6W4</strain>
    </source>
</reference>
<feature type="chain" id="PRO_5040777012" evidence="2">
    <location>
        <begin position="25"/>
        <end position="125"/>
    </location>
</feature>
<keyword evidence="2" id="KW-0732">Signal</keyword>
<proteinExistence type="predicted"/>
<organism evidence="3 4">
    <name type="scientific">Dryocola boscaweniae</name>
    <dbReference type="NCBI Taxonomy" id="2925397"/>
    <lineage>
        <taxon>Bacteria</taxon>
        <taxon>Pseudomonadati</taxon>
        <taxon>Pseudomonadota</taxon>
        <taxon>Gammaproteobacteria</taxon>
        <taxon>Enterobacterales</taxon>
        <taxon>Enterobacteriaceae</taxon>
        <taxon>Dryocola</taxon>
    </lineage>
</organism>
<dbReference type="InterPro" id="IPR020363">
    <property type="entry name" value="Uncharacterised_YbgS"/>
</dbReference>
<sequence length="125" mass="12659">MKMNKLAMLFLTATLSAASGAAMAADTPAGGDNNGQANSSAEAGQIAPDAHQNLAPKGTDGSDVNNSGTMLHPNDKGNSASGEGMTSEDVHKNTMCKDGRCPDMNKKVETGSGNDVDTKTDGTSQ</sequence>
<feature type="compositionally biased region" description="Basic and acidic residues" evidence="1">
    <location>
        <begin position="88"/>
        <end position="109"/>
    </location>
</feature>
<protein>
    <submittedName>
        <fullName evidence="3">YbgS-like family protein</fullName>
    </submittedName>
</protein>
<evidence type="ECO:0000256" key="2">
    <source>
        <dbReference type="SAM" id="SignalP"/>
    </source>
</evidence>
<name>A0A9X3AAZ0_9ENTR</name>
<evidence type="ECO:0000313" key="3">
    <source>
        <dbReference type="EMBL" id="MCT4700323.1"/>
    </source>
</evidence>
<feature type="signal peptide" evidence="2">
    <location>
        <begin position="1"/>
        <end position="24"/>
    </location>
</feature>
<dbReference type="Pfam" id="PF13985">
    <property type="entry name" value="YbgS"/>
    <property type="match status" value="1"/>
</dbReference>
<dbReference type="AlphaFoldDB" id="A0A9X3AAZ0"/>
<feature type="region of interest" description="Disordered" evidence="1">
    <location>
        <begin position="20"/>
        <end position="125"/>
    </location>
</feature>
<comment type="caution">
    <text evidence="3">The sequence shown here is derived from an EMBL/GenBank/DDBJ whole genome shotgun (WGS) entry which is preliminary data.</text>
</comment>
<feature type="compositionally biased region" description="Basic and acidic residues" evidence="1">
    <location>
        <begin position="116"/>
        <end position="125"/>
    </location>
</feature>
<dbReference type="RefSeq" id="WP_271122214.1">
    <property type="nucleotide sequence ID" value="NZ_JALHAN010000060.1"/>
</dbReference>
<gene>
    <name evidence="3" type="ORF">MUA00_00560</name>
</gene>
<dbReference type="Proteomes" id="UP001150641">
    <property type="component" value="Unassembled WGS sequence"/>
</dbReference>
<feature type="compositionally biased region" description="Low complexity" evidence="1">
    <location>
        <begin position="20"/>
        <end position="31"/>
    </location>
</feature>
<accession>A0A9X3AAZ0</accession>
<evidence type="ECO:0000256" key="1">
    <source>
        <dbReference type="SAM" id="MobiDB-lite"/>
    </source>
</evidence>
<keyword evidence="4" id="KW-1185">Reference proteome</keyword>
<evidence type="ECO:0000313" key="4">
    <source>
        <dbReference type="Proteomes" id="UP001150641"/>
    </source>
</evidence>